<dbReference type="PANTHER" id="PTHR21253:SF0">
    <property type="entry name" value="F-BOX ONLY PROTEIN 11-RELATED"/>
    <property type="match status" value="1"/>
</dbReference>
<dbReference type="PANTHER" id="PTHR21253">
    <property type="entry name" value="F-BOX ONLY PROTEIN 11-RELATED"/>
    <property type="match status" value="1"/>
</dbReference>
<feature type="signal peptide" evidence="1">
    <location>
        <begin position="1"/>
        <end position="26"/>
    </location>
</feature>
<dbReference type="EMBL" id="OU963907">
    <property type="protein sequence ID" value="CAH0399376.1"/>
    <property type="molecule type" value="Genomic_DNA"/>
</dbReference>
<gene>
    <name evidence="2" type="ORF">CHILSU_LOCUS2518</name>
</gene>
<protein>
    <submittedName>
        <fullName evidence="2">Uncharacterized protein</fullName>
    </submittedName>
</protein>
<dbReference type="InterPro" id="IPR006631">
    <property type="entry name" value="DM4_12"/>
</dbReference>
<organism evidence="2 3">
    <name type="scientific">Chilo suppressalis</name>
    <name type="common">Asiatic rice borer moth</name>
    <dbReference type="NCBI Taxonomy" id="168631"/>
    <lineage>
        <taxon>Eukaryota</taxon>
        <taxon>Metazoa</taxon>
        <taxon>Ecdysozoa</taxon>
        <taxon>Arthropoda</taxon>
        <taxon>Hexapoda</taxon>
        <taxon>Insecta</taxon>
        <taxon>Pterygota</taxon>
        <taxon>Neoptera</taxon>
        <taxon>Endopterygota</taxon>
        <taxon>Lepidoptera</taxon>
        <taxon>Glossata</taxon>
        <taxon>Ditrysia</taxon>
        <taxon>Pyraloidea</taxon>
        <taxon>Crambidae</taxon>
        <taxon>Crambinae</taxon>
        <taxon>Chilo</taxon>
    </lineage>
</organism>
<keyword evidence="1" id="KW-0732">Signal</keyword>
<dbReference type="Pfam" id="PF07841">
    <property type="entry name" value="DM4_12"/>
    <property type="match status" value="1"/>
</dbReference>
<sequence>MKHLVLYTMQQVVILLLSSLLVVCEFQQENCPNVKTPLNLVRKRRHLVFPDGSDIVLTASIVKAIMTHAPAGWNIALELDVHYPLPNANFTMLHLRRKLHHRQKKDMWMKIENALNLHNLDGRACVLKSVCEARAYLAPPGKSLVHDILRAILTVPENDEEFAGEMHDVYNELLSPDYCEELRYCPFSLLQFLTPHGT</sequence>
<proteinExistence type="predicted"/>
<dbReference type="Proteomes" id="UP001153292">
    <property type="component" value="Chromosome 14"/>
</dbReference>
<name>A0ABN8B0I2_CHISP</name>
<dbReference type="SMART" id="SM00718">
    <property type="entry name" value="DM4_12"/>
    <property type="match status" value="1"/>
</dbReference>
<evidence type="ECO:0000313" key="3">
    <source>
        <dbReference type="Proteomes" id="UP001153292"/>
    </source>
</evidence>
<reference evidence="2" key="1">
    <citation type="submission" date="2021-12" db="EMBL/GenBank/DDBJ databases">
        <authorList>
            <person name="King R."/>
        </authorList>
    </citation>
    <scope>NUCLEOTIDE SEQUENCE</scope>
</reference>
<evidence type="ECO:0000256" key="1">
    <source>
        <dbReference type="SAM" id="SignalP"/>
    </source>
</evidence>
<feature type="chain" id="PRO_5045744076" evidence="1">
    <location>
        <begin position="27"/>
        <end position="198"/>
    </location>
</feature>
<keyword evidence="3" id="KW-1185">Reference proteome</keyword>
<evidence type="ECO:0000313" key="2">
    <source>
        <dbReference type="EMBL" id="CAH0399376.1"/>
    </source>
</evidence>
<accession>A0ABN8B0I2</accession>